<comment type="subcellular location">
    <subcellularLocation>
        <location evidence="1">Cell membrane</location>
        <topology evidence="1">Multi-pass membrane protein</topology>
    </subcellularLocation>
</comment>
<feature type="transmembrane region" description="Helical" evidence="9">
    <location>
        <begin position="31"/>
        <end position="49"/>
    </location>
</feature>
<evidence type="ECO:0000259" key="10">
    <source>
        <dbReference type="PROSITE" id="PS50850"/>
    </source>
</evidence>
<dbReference type="InterPro" id="IPR036259">
    <property type="entry name" value="MFS_trans_sf"/>
</dbReference>
<evidence type="ECO:0000256" key="2">
    <source>
        <dbReference type="ARBA" id="ARBA00008240"/>
    </source>
</evidence>
<dbReference type="InterPro" id="IPR005829">
    <property type="entry name" value="Sugar_transporter_CS"/>
</dbReference>
<dbReference type="Proteomes" id="UP001066327">
    <property type="component" value="Unassembled WGS sequence"/>
</dbReference>
<accession>A0ABT4NP75</accession>
<dbReference type="RefSeq" id="WP_169693036.1">
    <property type="nucleotide sequence ID" value="NZ_JAPWIS010000029.1"/>
</dbReference>
<name>A0ABT4NP75_RHOOP</name>
<feature type="transmembrane region" description="Helical" evidence="9">
    <location>
        <begin position="337"/>
        <end position="361"/>
    </location>
</feature>
<proteinExistence type="inferred from homology"/>
<reference evidence="11" key="1">
    <citation type="submission" date="2022-12" db="EMBL/GenBank/DDBJ databases">
        <authorList>
            <person name="Krivoruchko A.V."/>
            <person name="Elkin A."/>
        </authorList>
    </citation>
    <scope>NUCLEOTIDE SEQUENCE</scope>
    <source>
        <strain evidence="11">IEGM 249</strain>
    </source>
</reference>
<dbReference type="InterPro" id="IPR051084">
    <property type="entry name" value="H+-coupled_symporters"/>
</dbReference>
<dbReference type="Pfam" id="PF07690">
    <property type="entry name" value="MFS_1"/>
    <property type="match status" value="1"/>
</dbReference>
<dbReference type="PROSITE" id="PS50850">
    <property type="entry name" value="MFS"/>
    <property type="match status" value="1"/>
</dbReference>
<keyword evidence="7 9" id="KW-1133">Transmembrane helix</keyword>
<evidence type="ECO:0000256" key="8">
    <source>
        <dbReference type="ARBA" id="ARBA00023136"/>
    </source>
</evidence>
<sequence>MNTLDAPAHTSAPGKITKVTRAGAIGNFIEFYDFTLYGFFAVTIATLFFPQFDSVAALLSTFALFGVAFVIRPIGAVVFGHIGDRWGRKRALMIAVLLMSGATAAIGVLPTYAAVGVAAPTLLLVCRLLQGFSAGGEQSGAFVLVVEQSAIGERGRNASKLVVSIVAGVCCAALVVLVVSALTTDQQMAQWGWRLPFLLSAPLGVLGFYLRISIEDSHDFTAARANSEPGTPAPLAQAFRTVRRQMCTLLGWVAMQSVAGYILVGFMMSYLVKFQNYPMSTALTIVVVGHFVGIGLIFGIGRWADRIQRKTLAVSLAAALAIAVVPAFILLRHGVVAATIGISLYATTAYSLLIVSALAVVELFPVEVRYSASALPFQISYAVFGGAAPFVSTWLVAEVSTIAPAYALVLFGILGIVVAAIAIPNLPPRPDDGADGTAADRRPGAGTTIHANLRNL</sequence>
<organism evidence="11 12">
    <name type="scientific">Rhodococcus opacus</name>
    <name type="common">Nocardia opaca</name>
    <dbReference type="NCBI Taxonomy" id="37919"/>
    <lineage>
        <taxon>Bacteria</taxon>
        <taxon>Bacillati</taxon>
        <taxon>Actinomycetota</taxon>
        <taxon>Actinomycetes</taxon>
        <taxon>Mycobacteriales</taxon>
        <taxon>Nocardiaceae</taxon>
        <taxon>Rhodococcus</taxon>
    </lineage>
</organism>
<protein>
    <submittedName>
        <fullName evidence="11">MFS transporter</fullName>
    </submittedName>
</protein>
<gene>
    <name evidence="11" type="ORF">O4328_37030</name>
</gene>
<dbReference type="InterPro" id="IPR011701">
    <property type="entry name" value="MFS"/>
</dbReference>
<feature type="domain" description="Major facilitator superfamily (MFS) profile" evidence="10">
    <location>
        <begin position="19"/>
        <end position="430"/>
    </location>
</feature>
<feature type="transmembrane region" description="Helical" evidence="9">
    <location>
        <begin position="403"/>
        <end position="423"/>
    </location>
</feature>
<feature type="transmembrane region" description="Helical" evidence="9">
    <location>
        <begin position="55"/>
        <end position="79"/>
    </location>
</feature>
<keyword evidence="4" id="KW-1003">Cell membrane</keyword>
<keyword evidence="3" id="KW-0813">Transport</keyword>
<dbReference type="PANTHER" id="PTHR43528">
    <property type="entry name" value="ALPHA-KETOGLUTARATE PERMEASE"/>
    <property type="match status" value="1"/>
</dbReference>
<evidence type="ECO:0000256" key="9">
    <source>
        <dbReference type="SAM" id="Phobius"/>
    </source>
</evidence>
<feature type="transmembrane region" description="Helical" evidence="9">
    <location>
        <begin position="373"/>
        <end position="397"/>
    </location>
</feature>
<feature type="transmembrane region" description="Helical" evidence="9">
    <location>
        <begin position="158"/>
        <end position="179"/>
    </location>
</feature>
<evidence type="ECO:0000256" key="3">
    <source>
        <dbReference type="ARBA" id="ARBA00022448"/>
    </source>
</evidence>
<comment type="similarity">
    <text evidence="2">Belongs to the major facilitator superfamily. Metabolite:H+ Symporter (MHS) family (TC 2.A.1.6) family.</text>
</comment>
<feature type="transmembrane region" description="Helical" evidence="9">
    <location>
        <begin position="91"/>
        <end position="115"/>
    </location>
</feature>
<keyword evidence="6" id="KW-0769">Symport</keyword>
<evidence type="ECO:0000256" key="1">
    <source>
        <dbReference type="ARBA" id="ARBA00004651"/>
    </source>
</evidence>
<dbReference type="SUPFAM" id="SSF103473">
    <property type="entry name" value="MFS general substrate transporter"/>
    <property type="match status" value="1"/>
</dbReference>
<keyword evidence="8 9" id="KW-0472">Membrane</keyword>
<evidence type="ECO:0000313" key="11">
    <source>
        <dbReference type="EMBL" id="MCZ4589188.1"/>
    </source>
</evidence>
<dbReference type="InterPro" id="IPR020846">
    <property type="entry name" value="MFS_dom"/>
</dbReference>
<dbReference type="Gene3D" id="1.20.1250.20">
    <property type="entry name" value="MFS general substrate transporter like domains"/>
    <property type="match status" value="1"/>
</dbReference>
<evidence type="ECO:0000256" key="6">
    <source>
        <dbReference type="ARBA" id="ARBA00022847"/>
    </source>
</evidence>
<dbReference type="PANTHER" id="PTHR43528:SF1">
    <property type="entry name" value="ALPHA-KETOGLUTARATE PERMEASE"/>
    <property type="match status" value="1"/>
</dbReference>
<evidence type="ECO:0000256" key="7">
    <source>
        <dbReference type="ARBA" id="ARBA00022989"/>
    </source>
</evidence>
<evidence type="ECO:0000256" key="5">
    <source>
        <dbReference type="ARBA" id="ARBA00022692"/>
    </source>
</evidence>
<feature type="transmembrane region" description="Helical" evidence="9">
    <location>
        <begin position="312"/>
        <end position="331"/>
    </location>
</feature>
<feature type="transmembrane region" description="Helical" evidence="9">
    <location>
        <begin position="277"/>
        <end position="300"/>
    </location>
</feature>
<comment type="caution">
    <text evidence="11">The sequence shown here is derived from an EMBL/GenBank/DDBJ whole genome shotgun (WGS) entry which is preliminary data.</text>
</comment>
<evidence type="ECO:0000313" key="12">
    <source>
        <dbReference type="Proteomes" id="UP001066327"/>
    </source>
</evidence>
<dbReference type="EMBL" id="JAPWIS010000029">
    <property type="protein sequence ID" value="MCZ4589188.1"/>
    <property type="molecule type" value="Genomic_DNA"/>
</dbReference>
<feature type="transmembrane region" description="Helical" evidence="9">
    <location>
        <begin position="249"/>
        <end position="271"/>
    </location>
</feature>
<dbReference type="PROSITE" id="PS00217">
    <property type="entry name" value="SUGAR_TRANSPORT_2"/>
    <property type="match status" value="1"/>
</dbReference>
<keyword evidence="5 9" id="KW-0812">Transmembrane</keyword>
<evidence type="ECO:0000256" key="4">
    <source>
        <dbReference type="ARBA" id="ARBA00022475"/>
    </source>
</evidence>
<keyword evidence="12" id="KW-1185">Reference proteome</keyword>